<evidence type="ECO:0000313" key="3">
    <source>
        <dbReference type="Proteomes" id="UP000179266"/>
    </source>
</evidence>
<dbReference type="Gene3D" id="3.30.950.30">
    <property type="entry name" value="Schlafen, AAA domain"/>
    <property type="match status" value="1"/>
</dbReference>
<dbReference type="InterPro" id="IPR038461">
    <property type="entry name" value="Schlafen_AlbA_2_dom_sf"/>
</dbReference>
<evidence type="ECO:0000259" key="1">
    <source>
        <dbReference type="Pfam" id="PF04326"/>
    </source>
</evidence>
<sequence>MTDKQPWEWDEEDIKKFKGQHESKKLEFKSSAIQNNNYEKLKKMLTKAVSAFANTEGGTLIIGIKELKKDKHRMAGDIDDGFDPEKYSPETLQRMITHNMNELPQGLRFKAIYLSKVKENFAFIIHVPKGDSAYQASDYIYYERHEYESVPMSDRGVKLLFMQQKGPRANVFLIGEKYLSAKDIYWGKRHEYLKVSKTDLFSAKDGNSLKLLKPPEKENSGIFKFKLCVQNTGLRTIKDFNLYLSASPDLNMLKIGNGADIFENEYFRFPGMQVEIKSQTLSPKFPEIKLFPFEKIIFPEVKWEIKVIENDLELLKNNNLHWIIYLDDAPPFYGAINILDEWKKFINKDELSNRR</sequence>
<reference evidence="2 3" key="1">
    <citation type="journal article" date="2016" name="Nat. Commun.">
        <title>Thousands of microbial genomes shed light on interconnected biogeochemical processes in an aquifer system.</title>
        <authorList>
            <person name="Anantharaman K."/>
            <person name="Brown C.T."/>
            <person name="Hug L.A."/>
            <person name="Sharon I."/>
            <person name="Castelle C.J."/>
            <person name="Probst A.J."/>
            <person name="Thomas B.C."/>
            <person name="Singh A."/>
            <person name="Wilkins M.J."/>
            <person name="Karaoz U."/>
            <person name="Brodie E.L."/>
            <person name="Williams K.H."/>
            <person name="Hubbard S.S."/>
            <person name="Banfield J.F."/>
        </authorList>
    </citation>
    <scope>NUCLEOTIDE SEQUENCE [LARGE SCALE GENOMIC DNA]</scope>
</reference>
<dbReference type="Pfam" id="PF04326">
    <property type="entry name" value="SLFN_AlbA_2"/>
    <property type="match status" value="1"/>
</dbReference>
<dbReference type="PANTHER" id="PTHR30595:SF6">
    <property type="entry name" value="SCHLAFEN ALBA-2 DOMAIN-CONTAINING PROTEIN"/>
    <property type="match status" value="1"/>
</dbReference>
<name>A0A1F7RVD7_9BACT</name>
<dbReference type="PANTHER" id="PTHR30595">
    <property type="entry name" value="GLPR-RELATED TRANSCRIPTIONAL REPRESSOR"/>
    <property type="match status" value="1"/>
</dbReference>
<proteinExistence type="predicted"/>
<accession>A0A1F7RVD7</accession>
<gene>
    <name evidence="2" type="ORF">A2161_05030</name>
</gene>
<dbReference type="InterPro" id="IPR007421">
    <property type="entry name" value="Schlafen_AlbA_2_dom"/>
</dbReference>
<dbReference type="AlphaFoldDB" id="A0A1F7RVD7"/>
<comment type="caution">
    <text evidence="2">The sequence shown here is derived from an EMBL/GenBank/DDBJ whole genome shotgun (WGS) entry which is preliminary data.</text>
</comment>
<organism evidence="2 3">
    <name type="scientific">Candidatus Schekmanbacteria bacterium RBG_13_48_7</name>
    <dbReference type="NCBI Taxonomy" id="1817878"/>
    <lineage>
        <taxon>Bacteria</taxon>
        <taxon>Candidatus Schekmaniibacteriota</taxon>
    </lineage>
</organism>
<dbReference type="EMBL" id="MGDD01000172">
    <property type="protein sequence ID" value="OGL45525.1"/>
    <property type="molecule type" value="Genomic_DNA"/>
</dbReference>
<evidence type="ECO:0000313" key="2">
    <source>
        <dbReference type="EMBL" id="OGL45525.1"/>
    </source>
</evidence>
<feature type="domain" description="Schlafen AlbA-2" evidence="1">
    <location>
        <begin position="22"/>
        <end position="152"/>
    </location>
</feature>
<protein>
    <recommendedName>
        <fullName evidence="1">Schlafen AlbA-2 domain-containing protein</fullName>
    </recommendedName>
</protein>
<dbReference type="Proteomes" id="UP000179266">
    <property type="component" value="Unassembled WGS sequence"/>
</dbReference>